<reference evidence="1 2" key="1">
    <citation type="journal article" date="2016" name="Nat. Commun.">
        <title>Extremotolerant tardigrade genome and improved radiotolerance of human cultured cells by tardigrade-unique protein.</title>
        <authorList>
            <person name="Hashimoto T."/>
            <person name="Horikawa D.D."/>
            <person name="Saito Y."/>
            <person name="Kuwahara H."/>
            <person name="Kozuka-Hata H."/>
            <person name="Shin-I T."/>
            <person name="Minakuchi Y."/>
            <person name="Ohishi K."/>
            <person name="Motoyama A."/>
            <person name="Aizu T."/>
            <person name="Enomoto A."/>
            <person name="Kondo K."/>
            <person name="Tanaka S."/>
            <person name="Hara Y."/>
            <person name="Koshikawa S."/>
            <person name="Sagara H."/>
            <person name="Miura T."/>
            <person name="Yokobori S."/>
            <person name="Miyagawa K."/>
            <person name="Suzuki Y."/>
            <person name="Kubo T."/>
            <person name="Oyama M."/>
            <person name="Kohara Y."/>
            <person name="Fujiyama A."/>
            <person name="Arakawa K."/>
            <person name="Katayama T."/>
            <person name="Toyoda A."/>
            <person name="Kunieda T."/>
        </authorList>
    </citation>
    <scope>NUCLEOTIDE SEQUENCE [LARGE SCALE GENOMIC DNA]</scope>
    <source>
        <strain evidence="1 2">YOKOZUNA-1</strain>
    </source>
</reference>
<gene>
    <name evidence="1" type="primary">RvY_15281-1</name>
    <name evidence="1" type="synonym">RvY_15281.1</name>
    <name evidence="1" type="ORF">RvY_15281</name>
</gene>
<keyword evidence="2" id="KW-1185">Reference proteome</keyword>
<protein>
    <recommendedName>
        <fullName evidence="3">Reverse transcriptase domain-containing protein</fullName>
    </recommendedName>
</protein>
<proteinExistence type="predicted"/>
<dbReference type="Proteomes" id="UP000186922">
    <property type="component" value="Unassembled WGS sequence"/>
</dbReference>
<dbReference type="EMBL" id="BDGG01000011">
    <property type="protein sequence ID" value="GAV05102.1"/>
    <property type="molecule type" value="Genomic_DNA"/>
</dbReference>
<evidence type="ECO:0000313" key="2">
    <source>
        <dbReference type="Proteomes" id="UP000186922"/>
    </source>
</evidence>
<accession>A0A1D1VUC1</accession>
<dbReference type="PANTHER" id="PTHR33332">
    <property type="entry name" value="REVERSE TRANSCRIPTASE DOMAIN-CONTAINING PROTEIN"/>
    <property type="match status" value="1"/>
</dbReference>
<organism evidence="1 2">
    <name type="scientific">Ramazzottius varieornatus</name>
    <name type="common">Water bear</name>
    <name type="synonym">Tardigrade</name>
    <dbReference type="NCBI Taxonomy" id="947166"/>
    <lineage>
        <taxon>Eukaryota</taxon>
        <taxon>Metazoa</taxon>
        <taxon>Ecdysozoa</taxon>
        <taxon>Tardigrada</taxon>
        <taxon>Eutardigrada</taxon>
        <taxon>Parachela</taxon>
        <taxon>Hypsibioidea</taxon>
        <taxon>Ramazzottiidae</taxon>
        <taxon>Ramazzottius</taxon>
    </lineage>
</organism>
<evidence type="ECO:0000313" key="1">
    <source>
        <dbReference type="EMBL" id="GAV05102.1"/>
    </source>
</evidence>
<dbReference type="OrthoDB" id="426210at2759"/>
<evidence type="ECO:0008006" key="3">
    <source>
        <dbReference type="Google" id="ProtNLM"/>
    </source>
</evidence>
<name>A0A1D1VUC1_RAMVA</name>
<sequence>MAHQYTQPLLRREEKDAVFLDCSKAVDKISHSIIIVRLSSHGVKSELKVLLSDYLRGRGQRVVINGHFPVSVACRLVFLKAQISVQSCSSSPSTTWQRDSVLWRYIKGEEDCRLLQQDLNGLKVWCEATGLELNPEKSQHFRVSNKIKKVEGPGGSYMIGGKKISLVSEAECSGVKFSSKADWTAQVDKVTARCRRRFHAINSLFPTRYGAAKQLLCTILVRSVVDHASSSWFFSAKTYRSSWSRSKRNSSEAFVLARSTKKIPATTRTCGDTNSTFEKSAGNHCGIGGTSTSW</sequence>
<comment type="caution">
    <text evidence="1">The sequence shown here is derived from an EMBL/GenBank/DDBJ whole genome shotgun (WGS) entry which is preliminary data.</text>
</comment>
<dbReference type="AlphaFoldDB" id="A0A1D1VUC1"/>